<name>A0AA47NBT4_MERPO</name>
<evidence type="ECO:0000313" key="2">
    <source>
        <dbReference type="Proteomes" id="UP001174136"/>
    </source>
</evidence>
<comment type="caution">
    <text evidence="1">The sequence shown here is derived from an EMBL/GenBank/DDBJ whole genome shotgun (WGS) entry which is preliminary data.</text>
</comment>
<protein>
    <submittedName>
        <fullName evidence="1">Uncharacterized protein</fullName>
    </submittedName>
</protein>
<reference evidence="1" key="1">
    <citation type="journal article" date="2023" name="Front. Mar. Sci.">
        <title>A new Merluccius polli reference genome to investigate the effects of global change in West African waters.</title>
        <authorList>
            <person name="Mateo J.L."/>
            <person name="Blanco-Fernandez C."/>
            <person name="Garcia-Vazquez E."/>
            <person name="Machado-Schiaffino G."/>
        </authorList>
    </citation>
    <scope>NUCLEOTIDE SEQUENCE</scope>
    <source>
        <strain evidence="1">C29</strain>
        <tissue evidence="1">Fin</tissue>
    </source>
</reference>
<evidence type="ECO:0000313" key="1">
    <source>
        <dbReference type="EMBL" id="KAK0155524.1"/>
    </source>
</evidence>
<dbReference type="AlphaFoldDB" id="A0AA47NBT4"/>
<organism evidence="1 2">
    <name type="scientific">Merluccius polli</name>
    <name type="common">Benguela hake</name>
    <name type="synonym">Merluccius cadenati</name>
    <dbReference type="NCBI Taxonomy" id="89951"/>
    <lineage>
        <taxon>Eukaryota</taxon>
        <taxon>Metazoa</taxon>
        <taxon>Chordata</taxon>
        <taxon>Craniata</taxon>
        <taxon>Vertebrata</taxon>
        <taxon>Euteleostomi</taxon>
        <taxon>Actinopterygii</taxon>
        <taxon>Neopterygii</taxon>
        <taxon>Teleostei</taxon>
        <taxon>Neoteleostei</taxon>
        <taxon>Acanthomorphata</taxon>
        <taxon>Zeiogadaria</taxon>
        <taxon>Gadariae</taxon>
        <taxon>Gadiformes</taxon>
        <taxon>Gadoidei</taxon>
        <taxon>Merlucciidae</taxon>
        <taxon>Merluccius</taxon>
    </lineage>
</organism>
<gene>
    <name evidence="1" type="ORF">N1851_002113</name>
</gene>
<keyword evidence="2" id="KW-1185">Reference proteome</keyword>
<dbReference type="Proteomes" id="UP001174136">
    <property type="component" value="Unassembled WGS sequence"/>
</dbReference>
<accession>A0AA47NBT4</accession>
<sequence>MSDADDIEDIDEVSEVTSDRDLHDLEKQLSISSAKDASTYQRVLCKMWYNSFGKSISCHNHFYKTESGLY</sequence>
<dbReference type="EMBL" id="JAOPHQ010000284">
    <property type="protein sequence ID" value="KAK0155524.1"/>
    <property type="molecule type" value="Genomic_DNA"/>
</dbReference>
<proteinExistence type="predicted"/>